<reference evidence="3" key="1">
    <citation type="submission" date="2015-03" db="EMBL/GenBank/DDBJ databases">
        <authorList>
            <person name="Urmite Genomes"/>
        </authorList>
    </citation>
    <scope>NUCLEOTIDE SEQUENCE [LARGE SCALE GENOMIC DNA]</scope>
    <source>
        <strain evidence="3">FF10</strain>
    </source>
</reference>
<sequence length="190" mass="21591">MKILLLGDSLFARYEGLEEPHINFSLKKILSGVKIQNLAQSGDNSFDLLEKLQKKQISGANLVFVWIGANDLATHKQVFLGEFQDNLRNIAKLLLKQYNSSQIIFLGPAPVDESKQVTRTNRLVNYYSEIIEKVAKEFSFDFISMQEVFRQSSYPVEQILKGLQDDGLHFGSLGYEVLAKALTKKIKTKF</sequence>
<dbReference type="PANTHER" id="PTHR14209:SF19">
    <property type="entry name" value="ISOAMYL ACETATE-HYDROLYZING ESTERASE 1 HOMOLOG"/>
    <property type="match status" value="1"/>
</dbReference>
<evidence type="ECO:0000313" key="3">
    <source>
        <dbReference type="Proteomes" id="UP000198604"/>
    </source>
</evidence>
<name>A0A0E4H5U1_9STRE</name>
<organism evidence="2 3">
    <name type="scientific">Streptococcus varani</name>
    <dbReference type="NCBI Taxonomy" id="1608583"/>
    <lineage>
        <taxon>Bacteria</taxon>
        <taxon>Bacillati</taxon>
        <taxon>Bacillota</taxon>
        <taxon>Bacilli</taxon>
        <taxon>Lactobacillales</taxon>
        <taxon>Streptococcaceae</taxon>
        <taxon>Streptococcus</taxon>
    </lineage>
</organism>
<accession>A0A0E4H5U1</accession>
<dbReference type="RefSeq" id="WP_093651121.1">
    <property type="nucleotide sequence ID" value="NZ_CTEN01000004.1"/>
</dbReference>
<dbReference type="PANTHER" id="PTHR14209">
    <property type="entry name" value="ISOAMYL ACETATE-HYDROLYZING ESTERASE 1"/>
    <property type="match status" value="1"/>
</dbReference>
<dbReference type="InterPro" id="IPR036514">
    <property type="entry name" value="SGNH_hydro_sf"/>
</dbReference>
<dbReference type="STRING" id="1608583.BN1356_01927"/>
<feature type="domain" description="SGNH hydrolase-type esterase" evidence="1">
    <location>
        <begin position="5"/>
        <end position="177"/>
    </location>
</feature>
<dbReference type="EMBL" id="CTEN01000004">
    <property type="protein sequence ID" value="CQR25585.1"/>
    <property type="molecule type" value="Genomic_DNA"/>
</dbReference>
<dbReference type="Pfam" id="PF13472">
    <property type="entry name" value="Lipase_GDSL_2"/>
    <property type="match status" value="1"/>
</dbReference>
<evidence type="ECO:0000259" key="1">
    <source>
        <dbReference type="Pfam" id="PF13472"/>
    </source>
</evidence>
<dbReference type="InterPro" id="IPR013830">
    <property type="entry name" value="SGNH_hydro"/>
</dbReference>
<dbReference type="Gene3D" id="3.40.50.1110">
    <property type="entry name" value="SGNH hydrolase"/>
    <property type="match status" value="1"/>
</dbReference>
<dbReference type="InterPro" id="IPR045136">
    <property type="entry name" value="Iah1-like"/>
</dbReference>
<dbReference type="AlphaFoldDB" id="A0A0E4H5U1"/>
<dbReference type="OrthoDB" id="388542at2"/>
<evidence type="ECO:0000313" key="2">
    <source>
        <dbReference type="EMBL" id="CQR25585.1"/>
    </source>
</evidence>
<dbReference type="SUPFAM" id="SSF52266">
    <property type="entry name" value="SGNH hydrolase"/>
    <property type="match status" value="1"/>
</dbReference>
<dbReference type="Proteomes" id="UP000198604">
    <property type="component" value="Unassembled WGS sequence"/>
</dbReference>
<protein>
    <submittedName>
        <fullName evidence="2">Esterase</fullName>
    </submittedName>
</protein>
<proteinExistence type="predicted"/>
<gene>
    <name evidence="2" type="ORF">BN1356_01927</name>
</gene>
<keyword evidence="3" id="KW-1185">Reference proteome</keyword>